<dbReference type="Pfam" id="PF13557">
    <property type="entry name" value="Phenol_MetA_deg"/>
    <property type="match status" value="1"/>
</dbReference>
<gene>
    <name evidence="1" type="ORF">SNE35_16395</name>
</gene>
<organism evidence="1 2">
    <name type="scientific">Roseateles agri</name>
    <dbReference type="NCBI Taxonomy" id="3098619"/>
    <lineage>
        <taxon>Bacteria</taxon>
        <taxon>Pseudomonadati</taxon>
        <taxon>Pseudomonadota</taxon>
        <taxon>Betaproteobacteria</taxon>
        <taxon>Burkholderiales</taxon>
        <taxon>Sphaerotilaceae</taxon>
        <taxon>Roseateles</taxon>
    </lineage>
</organism>
<accession>A0ABU5DK75</accession>
<proteinExistence type="predicted"/>
<dbReference type="RefSeq" id="WP_320424000.1">
    <property type="nucleotide sequence ID" value="NZ_JAXCLA010000005.1"/>
</dbReference>
<dbReference type="EMBL" id="JAXCLA010000005">
    <property type="protein sequence ID" value="MDY0746100.1"/>
    <property type="molecule type" value="Genomic_DNA"/>
</dbReference>
<evidence type="ECO:0000313" key="1">
    <source>
        <dbReference type="EMBL" id="MDY0746100.1"/>
    </source>
</evidence>
<protein>
    <submittedName>
        <fullName evidence="1">Transporter</fullName>
    </submittedName>
</protein>
<sequence>MLLLGLARAEETLTTDRPDFSESPEVVGRGRFQIETSIAFERDKHEGTRTRSTPTLLRLGINDSWELRLETDGLLRQRDTDTGRTVSGSADPSLGLKWHMQDGDEDDGVPSMALLFHVDADTGSPAFRGRGLRPSLRWVSEWEFDDGWSLGVMPGIVYDKNPDTDKRFASGLLALALGKQLTPKLSLVAELAARRVAGKRNGGNEFTFDPAVAYLIGDLAQIDFGIDFGLNRNAPDTTVALGLSIKF</sequence>
<keyword evidence="2" id="KW-1185">Reference proteome</keyword>
<evidence type="ECO:0000313" key="2">
    <source>
        <dbReference type="Proteomes" id="UP001285263"/>
    </source>
</evidence>
<dbReference type="Proteomes" id="UP001285263">
    <property type="component" value="Unassembled WGS sequence"/>
</dbReference>
<dbReference type="InterPro" id="IPR025737">
    <property type="entry name" value="FApF"/>
</dbReference>
<name>A0ABU5DK75_9BURK</name>
<comment type="caution">
    <text evidence="1">The sequence shown here is derived from an EMBL/GenBank/DDBJ whole genome shotgun (WGS) entry which is preliminary data.</text>
</comment>
<reference evidence="1 2" key="1">
    <citation type="submission" date="2023-11" db="EMBL/GenBank/DDBJ databases">
        <title>Paucibacter sp. nov., isolated from fresh soil in Korea.</title>
        <authorList>
            <person name="Le N.T.T."/>
        </authorList>
    </citation>
    <scope>NUCLEOTIDE SEQUENCE [LARGE SCALE GENOMIC DNA]</scope>
    <source>
        <strain evidence="1 2">R3-3</strain>
    </source>
</reference>